<accession>A0A6N9HQ52</accession>
<evidence type="ECO:0000256" key="1">
    <source>
        <dbReference type="PROSITE-ProRule" id="PRU00325"/>
    </source>
</evidence>
<keyword evidence="1" id="KW-0479">Metal-binding</keyword>
<reference evidence="3 4" key="1">
    <citation type="submission" date="2019-12" db="EMBL/GenBank/DDBJ databases">
        <title>Novel species isolated from a subtropical stream in China.</title>
        <authorList>
            <person name="Lu H."/>
        </authorList>
    </citation>
    <scope>NUCLEOTIDE SEQUENCE [LARGE SCALE GENOMIC DNA]</scope>
    <source>
        <strain evidence="3 4">DS3</strain>
    </source>
</reference>
<proteinExistence type="predicted"/>
<keyword evidence="1" id="KW-0863">Zinc-finger</keyword>
<evidence type="ECO:0000259" key="2">
    <source>
        <dbReference type="PROSITE" id="PS50966"/>
    </source>
</evidence>
<keyword evidence="1" id="KW-0862">Zinc</keyword>
<dbReference type="InterPro" id="IPR007527">
    <property type="entry name" value="Znf_SWIM"/>
</dbReference>
<protein>
    <submittedName>
        <fullName evidence="3">SWIM zinc finger family protein</fullName>
    </submittedName>
</protein>
<dbReference type="AlphaFoldDB" id="A0A6N9HQ52"/>
<dbReference type="PROSITE" id="PS50966">
    <property type="entry name" value="ZF_SWIM"/>
    <property type="match status" value="1"/>
</dbReference>
<dbReference type="Pfam" id="PF04434">
    <property type="entry name" value="SWIM"/>
    <property type="match status" value="1"/>
</dbReference>
<comment type="caution">
    <text evidence="3">The sequence shown here is derived from an EMBL/GenBank/DDBJ whole genome shotgun (WGS) entry which is preliminary data.</text>
</comment>
<evidence type="ECO:0000313" key="3">
    <source>
        <dbReference type="EMBL" id="MYN05589.1"/>
    </source>
</evidence>
<gene>
    <name evidence="3" type="ORF">GTP41_26200</name>
</gene>
<organism evidence="3 4">
    <name type="scientific">Pseudoduganella guangdongensis</name>
    <dbReference type="NCBI Taxonomy" id="2692179"/>
    <lineage>
        <taxon>Bacteria</taxon>
        <taxon>Pseudomonadati</taxon>
        <taxon>Pseudomonadota</taxon>
        <taxon>Betaproteobacteria</taxon>
        <taxon>Burkholderiales</taxon>
        <taxon>Oxalobacteraceae</taxon>
        <taxon>Telluria group</taxon>
        <taxon>Pseudoduganella</taxon>
    </lineage>
</organism>
<dbReference type="GO" id="GO:0008270">
    <property type="term" value="F:zinc ion binding"/>
    <property type="evidence" value="ECO:0007669"/>
    <property type="project" value="UniProtKB-KW"/>
</dbReference>
<dbReference type="RefSeq" id="WP_161028534.1">
    <property type="nucleotide sequence ID" value="NZ_WWCJ01000033.1"/>
</dbReference>
<dbReference type="EMBL" id="WWCJ01000033">
    <property type="protein sequence ID" value="MYN05589.1"/>
    <property type="molecule type" value="Genomic_DNA"/>
</dbReference>
<name>A0A6N9HQ52_9BURK</name>
<feature type="domain" description="SWIM-type" evidence="2">
    <location>
        <begin position="500"/>
        <end position="543"/>
    </location>
</feature>
<sequence length="548" mass="62780">MRFQYRYYGESSVGNGAASTDMRFVPDTLRAPTHFVAEINKHIPFREAISALHDVVVADQRYQPKDKTAYKEWVAQNEQMMLAQYQARASTLKEQLQPLHSELKALQSRKSHLMKPFYEAQTKYYDYLYQTNRELWIALDPVITVHPDRVFFECFSRDESSYASLSCSHNVFDRIGDFACGTTNIDYSESLYDEFQKIRDYKRTRLSIDPGGFQVKTADDPEFIEEKIDVPDTWVRGFLQVSSAMNMVARRLDLHPMDVHNFCLQLRRKKERAGPRSIRFVLSPGQPVRAVFEPWNDEVVCRRSIYQGNVAEEIRVWGRRRLLLLERLIPVAQSFTVHLMGSGLPSFWIANMPDMQLTLGLSGWTANDWSHAGQFDLLAPRGEIDNDSKEKVFAALGKRWFATAAQLADDTGLDSKMVERALTLYTQAGRVVYDLVQGVYRLRELARDPLPLDTLRFASPQEEEAQKLVTLRAMSEHAVEAVADGSIRISAQAKHGEHKYHVMLRLDADERIVDGACQCNHFTFNRMHKGPCAHMLALRMAQAAQQAA</sequence>
<keyword evidence="4" id="KW-1185">Reference proteome</keyword>
<dbReference type="Proteomes" id="UP000448575">
    <property type="component" value="Unassembled WGS sequence"/>
</dbReference>
<evidence type="ECO:0000313" key="4">
    <source>
        <dbReference type="Proteomes" id="UP000448575"/>
    </source>
</evidence>